<dbReference type="SMART" id="SM00066">
    <property type="entry name" value="GAL4"/>
    <property type="match status" value="1"/>
</dbReference>
<dbReference type="GeneID" id="36586328"/>
<dbReference type="PROSITE" id="PS00463">
    <property type="entry name" value="ZN2_CY6_FUNGAL_1"/>
    <property type="match status" value="1"/>
</dbReference>
<protein>
    <recommendedName>
        <fullName evidence="2">Zn(2)-C6 fungal-type domain-containing protein</fullName>
    </recommendedName>
</protein>
<dbReference type="SUPFAM" id="SSF57701">
    <property type="entry name" value="Zn2/Cys6 DNA-binding domain"/>
    <property type="match status" value="1"/>
</dbReference>
<keyword evidence="1" id="KW-0539">Nucleus</keyword>
<proteinExistence type="predicted"/>
<dbReference type="InterPro" id="IPR001138">
    <property type="entry name" value="Zn2Cys6_DnaBD"/>
</dbReference>
<reference evidence="3 4" key="1">
    <citation type="submission" date="2016-04" db="EMBL/GenBank/DDBJ databases">
        <title>A degradative enzymes factory behind the ericoid mycorrhizal symbiosis.</title>
        <authorList>
            <consortium name="DOE Joint Genome Institute"/>
            <person name="Martino E."/>
            <person name="Morin E."/>
            <person name="Grelet G."/>
            <person name="Kuo A."/>
            <person name="Kohler A."/>
            <person name="Daghino S."/>
            <person name="Barry K."/>
            <person name="Choi C."/>
            <person name="Cichocki N."/>
            <person name="Clum A."/>
            <person name="Copeland A."/>
            <person name="Hainaut M."/>
            <person name="Haridas S."/>
            <person name="Labutti K."/>
            <person name="Lindquist E."/>
            <person name="Lipzen A."/>
            <person name="Khouja H.-R."/>
            <person name="Murat C."/>
            <person name="Ohm R."/>
            <person name="Olson A."/>
            <person name="Spatafora J."/>
            <person name="Veneault-Fourrey C."/>
            <person name="Henrissat B."/>
            <person name="Grigoriev I."/>
            <person name="Martin F."/>
            <person name="Perotto S."/>
        </authorList>
    </citation>
    <scope>NUCLEOTIDE SEQUENCE [LARGE SCALE GENOMIC DNA]</scope>
    <source>
        <strain evidence="3 4">E</strain>
    </source>
</reference>
<dbReference type="GO" id="GO:0000981">
    <property type="term" value="F:DNA-binding transcription factor activity, RNA polymerase II-specific"/>
    <property type="evidence" value="ECO:0007669"/>
    <property type="project" value="InterPro"/>
</dbReference>
<dbReference type="EMBL" id="KZ613843">
    <property type="protein sequence ID" value="PMD57799.1"/>
    <property type="molecule type" value="Genomic_DNA"/>
</dbReference>
<dbReference type="OrthoDB" id="3498215at2759"/>
<accession>A0A2J6T466</accession>
<evidence type="ECO:0000256" key="1">
    <source>
        <dbReference type="ARBA" id="ARBA00023242"/>
    </source>
</evidence>
<evidence type="ECO:0000313" key="3">
    <source>
        <dbReference type="EMBL" id="PMD57799.1"/>
    </source>
</evidence>
<evidence type="ECO:0000313" key="4">
    <source>
        <dbReference type="Proteomes" id="UP000235371"/>
    </source>
</evidence>
<name>A0A2J6T466_9HELO</name>
<dbReference type="AlphaFoldDB" id="A0A2J6T466"/>
<dbReference type="Gene3D" id="4.10.240.10">
    <property type="entry name" value="Zn(2)-C6 fungal-type DNA-binding domain"/>
    <property type="match status" value="1"/>
</dbReference>
<dbReference type="CDD" id="cd00067">
    <property type="entry name" value="GAL4"/>
    <property type="match status" value="1"/>
</dbReference>
<dbReference type="InParanoid" id="A0A2J6T466"/>
<evidence type="ECO:0000259" key="2">
    <source>
        <dbReference type="PROSITE" id="PS00463"/>
    </source>
</evidence>
<dbReference type="RefSeq" id="XP_024734703.1">
    <property type="nucleotide sequence ID" value="XM_024878251.1"/>
</dbReference>
<gene>
    <name evidence="3" type="ORF">K444DRAFT_592593</name>
</gene>
<dbReference type="InterPro" id="IPR036864">
    <property type="entry name" value="Zn2-C6_fun-type_DNA-bd_sf"/>
</dbReference>
<dbReference type="GO" id="GO:0008270">
    <property type="term" value="F:zinc ion binding"/>
    <property type="evidence" value="ECO:0007669"/>
    <property type="project" value="InterPro"/>
</dbReference>
<dbReference type="Proteomes" id="UP000235371">
    <property type="component" value="Unassembled WGS sequence"/>
</dbReference>
<organism evidence="3 4">
    <name type="scientific">Hyaloscypha bicolor E</name>
    <dbReference type="NCBI Taxonomy" id="1095630"/>
    <lineage>
        <taxon>Eukaryota</taxon>
        <taxon>Fungi</taxon>
        <taxon>Dikarya</taxon>
        <taxon>Ascomycota</taxon>
        <taxon>Pezizomycotina</taxon>
        <taxon>Leotiomycetes</taxon>
        <taxon>Helotiales</taxon>
        <taxon>Hyaloscyphaceae</taxon>
        <taxon>Hyaloscypha</taxon>
        <taxon>Hyaloscypha bicolor</taxon>
    </lineage>
</organism>
<sequence>MPPTDPPNKAVSKHRACDGCRALKKSCSKEPEGCSRCNYEDIGCHYSEQKRMGRPRKRRCDKTTLNGGAELLHSAPQDGQPLQHINENFPIDPYIEDASLLFEAGQRSTASNDGGNSSLGRTTENDLGLWNPGAGDLHSPLAFGAEFYLQPPGMPGSIRPRNGIEGNSAPLPATATSCSCLATMYLAMSSLQELPPEVGAALIAVRAAASTAQVVLRCEKCGHCSATSVKPAIEAFQNTMLLGTLLPIIVNSYKRLLEIVDHEASMAKTAGYKMIPILSPEISVSGLSELCGESKITRPENALMEPDDWRDSVHCIIRDDVYGHEMMTPGLRGIISEMEQRQRRGHTKMDVLGSPGMLNVFHQRQCLGEENAPCLQILNVTKASMASLAIA</sequence>
<feature type="domain" description="Zn(2)-C6 fungal-type" evidence="2">
    <location>
        <begin position="16"/>
        <end position="44"/>
    </location>
</feature>
<keyword evidence="4" id="KW-1185">Reference proteome</keyword>
<dbReference type="STRING" id="1095630.A0A2J6T466"/>